<dbReference type="PANTHER" id="PTHR30272:SF1">
    <property type="entry name" value="3-HYDROXYACYL-[ACYL-CARRIER-PROTEIN] DEHYDRATASE"/>
    <property type="match status" value="1"/>
</dbReference>
<accession>A0A5C6MDF1</accession>
<keyword evidence="3" id="KW-1185">Reference proteome</keyword>
<evidence type="ECO:0000313" key="2">
    <source>
        <dbReference type="EMBL" id="TWW12572.1"/>
    </source>
</evidence>
<name>A0A5C6MDF1_9PLAN</name>
<proteinExistence type="predicted"/>
<keyword evidence="1" id="KW-0456">Lyase</keyword>
<dbReference type="PANTHER" id="PTHR30272">
    <property type="entry name" value="3-HYDROXYACYL-[ACYL-CARRIER-PROTEIN] DEHYDRATASE"/>
    <property type="match status" value="1"/>
</dbReference>
<reference evidence="2 3" key="2">
    <citation type="submission" date="2019-08" db="EMBL/GenBank/DDBJ databases">
        <authorList>
            <person name="Henke P."/>
        </authorList>
    </citation>
    <scope>NUCLEOTIDE SEQUENCE [LARGE SCALE GENOMIC DNA]</scope>
    <source>
        <strain evidence="2">Phe10_nw2017</strain>
    </source>
</reference>
<sequence length="163" mass="18251">MASAPLCDLSVFQTATPLFTLDDIRGVNPQRFEMEQLTAIVHVDQSQHLLAGYKQLTDQEFWIRGHMPGFALMPGVVQCEAAAQLGGFYARKYNLIGGDYLGFGGMNEVRFRKPVFPGMRLDLIAKVTRVMARKLAQFDFQGWVGEELMFEGQMLGVSVNREG</sequence>
<comment type="caution">
    <text evidence="2">The sequence shown here is derived from an EMBL/GenBank/DDBJ whole genome shotgun (WGS) entry which is preliminary data.</text>
</comment>
<dbReference type="EMBL" id="SRHE01000007">
    <property type="protein sequence ID" value="TWW12572.1"/>
    <property type="molecule type" value="Genomic_DNA"/>
</dbReference>
<dbReference type="InterPro" id="IPR029069">
    <property type="entry name" value="HotDog_dom_sf"/>
</dbReference>
<dbReference type="CDD" id="cd01288">
    <property type="entry name" value="FabZ"/>
    <property type="match status" value="1"/>
</dbReference>
<dbReference type="InterPro" id="IPR013114">
    <property type="entry name" value="FabA_FabZ"/>
</dbReference>
<protein>
    <submittedName>
        <fullName evidence="2">Beta-hydroxyacyl-ACP dehydratase</fullName>
    </submittedName>
</protein>
<dbReference type="SUPFAM" id="SSF54637">
    <property type="entry name" value="Thioesterase/thiol ester dehydrase-isomerase"/>
    <property type="match status" value="1"/>
</dbReference>
<evidence type="ECO:0000313" key="3">
    <source>
        <dbReference type="Proteomes" id="UP000321083"/>
    </source>
</evidence>
<organism evidence="2 3">
    <name type="scientific">Planctomyces bekefii</name>
    <dbReference type="NCBI Taxonomy" id="1653850"/>
    <lineage>
        <taxon>Bacteria</taxon>
        <taxon>Pseudomonadati</taxon>
        <taxon>Planctomycetota</taxon>
        <taxon>Planctomycetia</taxon>
        <taxon>Planctomycetales</taxon>
        <taxon>Planctomycetaceae</taxon>
        <taxon>Planctomyces</taxon>
    </lineage>
</organism>
<dbReference type="AlphaFoldDB" id="A0A5C6MDF1"/>
<dbReference type="Pfam" id="PF07977">
    <property type="entry name" value="FabA"/>
    <property type="match status" value="1"/>
</dbReference>
<dbReference type="Proteomes" id="UP000321083">
    <property type="component" value="Unassembled WGS sequence"/>
</dbReference>
<dbReference type="Gene3D" id="3.10.129.10">
    <property type="entry name" value="Hotdog Thioesterase"/>
    <property type="match status" value="1"/>
</dbReference>
<gene>
    <name evidence="2" type="primary">fabZ</name>
    <name evidence="2" type="ORF">E3A20_00990</name>
</gene>
<reference evidence="2 3" key="1">
    <citation type="submission" date="2019-08" db="EMBL/GenBank/DDBJ databases">
        <title>100 year-old enigma solved: identification of Planctomyces bekefii, the type genus and species of the phylum Planctomycetes.</title>
        <authorList>
            <person name="Svetlana D.N."/>
            <person name="Overmann J."/>
        </authorList>
    </citation>
    <scope>NUCLEOTIDE SEQUENCE [LARGE SCALE GENOMIC DNA]</scope>
    <source>
        <strain evidence="2">Phe10_nw2017</strain>
    </source>
</reference>
<evidence type="ECO:0000256" key="1">
    <source>
        <dbReference type="ARBA" id="ARBA00023239"/>
    </source>
</evidence>
<dbReference type="GO" id="GO:0016829">
    <property type="term" value="F:lyase activity"/>
    <property type="evidence" value="ECO:0007669"/>
    <property type="project" value="UniProtKB-KW"/>
</dbReference>